<feature type="binding site" evidence="8">
    <location>
        <begin position="7"/>
        <end position="15"/>
    </location>
    <ligand>
        <name>ATP</name>
        <dbReference type="ChEBI" id="CHEBI:30616"/>
    </ligand>
</feature>
<dbReference type="AlphaFoldDB" id="A0A9D9E8S5"/>
<dbReference type="SUPFAM" id="SSF52540">
    <property type="entry name" value="P-loop containing nucleoside triphosphate hydrolases"/>
    <property type="match status" value="1"/>
</dbReference>
<dbReference type="Pfam" id="PF02224">
    <property type="entry name" value="Cytidylate_kin"/>
    <property type="match status" value="1"/>
</dbReference>
<dbReference type="Proteomes" id="UP000823633">
    <property type="component" value="Unassembled WGS sequence"/>
</dbReference>
<dbReference type="HAMAP" id="MF_00238">
    <property type="entry name" value="Cytidyl_kinase_type1"/>
    <property type="match status" value="1"/>
</dbReference>
<keyword evidence="4 8" id="KW-0418">Kinase</keyword>
<proteinExistence type="inferred from homology"/>
<evidence type="ECO:0000256" key="1">
    <source>
        <dbReference type="ARBA" id="ARBA00009427"/>
    </source>
</evidence>
<organism evidence="10 11">
    <name type="scientific">Candidatus Aphodenecus pullistercoris</name>
    <dbReference type="NCBI Taxonomy" id="2840669"/>
    <lineage>
        <taxon>Bacteria</taxon>
        <taxon>Pseudomonadati</taxon>
        <taxon>Spirochaetota</taxon>
        <taxon>Spirochaetia</taxon>
        <taxon>Spirochaetales</taxon>
        <taxon>Candidatus Aphodenecus</taxon>
    </lineage>
</organism>
<evidence type="ECO:0000313" key="11">
    <source>
        <dbReference type="Proteomes" id="UP000823633"/>
    </source>
</evidence>
<comment type="subcellular location">
    <subcellularLocation>
        <location evidence="8">Cytoplasm</location>
    </subcellularLocation>
</comment>
<evidence type="ECO:0000256" key="6">
    <source>
        <dbReference type="ARBA" id="ARBA00047615"/>
    </source>
</evidence>
<evidence type="ECO:0000256" key="3">
    <source>
        <dbReference type="ARBA" id="ARBA00022741"/>
    </source>
</evidence>
<dbReference type="EC" id="2.7.4.25" evidence="8"/>
<dbReference type="NCBIfam" id="TIGR00017">
    <property type="entry name" value="cmk"/>
    <property type="match status" value="1"/>
</dbReference>
<comment type="caution">
    <text evidence="10">The sequence shown here is derived from an EMBL/GenBank/DDBJ whole genome shotgun (WGS) entry which is preliminary data.</text>
</comment>
<accession>A0A9D9E8S5</accession>
<dbReference type="GO" id="GO:0005524">
    <property type="term" value="F:ATP binding"/>
    <property type="evidence" value="ECO:0007669"/>
    <property type="project" value="UniProtKB-UniRule"/>
</dbReference>
<reference evidence="10" key="1">
    <citation type="submission" date="2020-10" db="EMBL/GenBank/DDBJ databases">
        <authorList>
            <person name="Gilroy R."/>
        </authorList>
    </citation>
    <scope>NUCLEOTIDE SEQUENCE</scope>
    <source>
        <strain evidence="10">11167</strain>
    </source>
</reference>
<sequence>MIVAIDGPAGCGKSTIAKLVAKELGYYFLNTGSFYRAIAYSLLEKGGDPEDREGALSLARSLAFSVKDGDLCVDGEDVEDRLHTKPVDRASSIVSTDPRLRQVVTDAVRRIAGQMDIVTEGRDTTTVIFPDAACKFYFDATPQVRAQRRIAQQGEGQSYEEVLRLIMERDERDRNKEVGSLKVAPDAVIIDTSHLTIAQVCEKVVSVVRSRSGMGVDK</sequence>
<comment type="similarity">
    <text evidence="1 8">Belongs to the cytidylate kinase family. Type 1 subfamily.</text>
</comment>
<dbReference type="GO" id="GO:0006220">
    <property type="term" value="P:pyrimidine nucleotide metabolic process"/>
    <property type="evidence" value="ECO:0007669"/>
    <property type="project" value="UniProtKB-UniRule"/>
</dbReference>
<dbReference type="GO" id="GO:0036431">
    <property type="term" value="F:dCMP kinase activity"/>
    <property type="evidence" value="ECO:0007669"/>
    <property type="project" value="InterPro"/>
</dbReference>
<evidence type="ECO:0000256" key="2">
    <source>
        <dbReference type="ARBA" id="ARBA00022679"/>
    </source>
</evidence>
<dbReference type="InterPro" id="IPR003136">
    <property type="entry name" value="Cytidylate_kin"/>
</dbReference>
<keyword evidence="8" id="KW-0963">Cytoplasm</keyword>
<comment type="catalytic activity">
    <reaction evidence="7 8">
        <text>CMP + ATP = CDP + ADP</text>
        <dbReference type="Rhea" id="RHEA:11600"/>
        <dbReference type="ChEBI" id="CHEBI:30616"/>
        <dbReference type="ChEBI" id="CHEBI:58069"/>
        <dbReference type="ChEBI" id="CHEBI:60377"/>
        <dbReference type="ChEBI" id="CHEBI:456216"/>
        <dbReference type="EC" id="2.7.4.25"/>
    </reaction>
</comment>
<name>A0A9D9E8S5_9SPIR</name>
<evidence type="ECO:0000313" key="10">
    <source>
        <dbReference type="EMBL" id="MBO8442163.1"/>
    </source>
</evidence>
<dbReference type="Gene3D" id="3.40.50.300">
    <property type="entry name" value="P-loop containing nucleotide triphosphate hydrolases"/>
    <property type="match status" value="1"/>
</dbReference>
<dbReference type="EMBL" id="JADIMU010000001">
    <property type="protein sequence ID" value="MBO8442163.1"/>
    <property type="molecule type" value="Genomic_DNA"/>
</dbReference>
<comment type="catalytic activity">
    <reaction evidence="6 8">
        <text>dCMP + ATP = dCDP + ADP</text>
        <dbReference type="Rhea" id="RHEA:25094"/>
        <dbReference type="ChEBI" id="CHEBI:30616"/>
        <dbReference type="ChEBI" id="CHEBI:57566"/>
        <dbReference type="ChEBI" id="CHEBI:58593"/>
        <dbReference type="ChEBI" id="CHEBI:456216"/>
        <dbReference type="EC" id="2.7.4.25"/>
    </reaction>
</comment>
<evidence type="ECO:0000256" key="7">
    <source>
        <dbReference type="ARBA" id="ARBA00048478"/>
    </source>
</evidence>
<keyword evidence="3 8" id="KW-0547">Nucleotide-binding</keyword>
<protein>
    <recommendedName>
        <fullName evidence="8">Cytidylate kinase</fullName>
        <shortName evidence="8">CK</shortName>
        <ecNumber evidence="8">2.7.4.25</ecNumber>
    </recommendedName>
    <alternativeName>
        <fullName evidence="8">Cytidine monophosphate kinase</fullName>
        <shortName evidence="8">CMP kinase</shortName>
    </alternativeName>
</protein>
<evidence type="ECO:0000256" key="4">
    <source>
        <dbReference type="ARBA" id="ARBA00022777"/>
    </source>
</evidence>
<dbReference type="CDD" id="cd02020">
    <property type="entry name" value="CMPK"/>
    <property type="match status" value="1"/>
</dbReference>
<reference evidence="10" key="2">
    <citation type="journal article" date="2021" name="PeerJ">
        <title>Extensive microbial diversity within the chicken gut microbiome revealed by metagenomics and culture.</title>
        <authorList>
            <person name="Gilroy R."/>
            <person name="Ravi A."/>
            <person name="Getino M."/>
            <person name="Pursley I."/>
            <person name="Horton D.L."/>
            <person name="Alikhan N.F."/>
            <person name="Baker D."/>
            <person name="Gharbi K."/>
            <person name="Hall N."/>
            <person name="Watson M."/>
            <person name="Adriaenssens E.M."/>
            <person name="Foster-Nyarko E."/>
            <person name="Jarju S."/>
            <person name="Secka A."/>
            <person name="Antonio M."/>
            <person name="Oren A."/>
            <person name="Chaudhuri R.R."/>
            <person name="La Ragione R."/>
            <person name="Hildebrand F."/>
            <person name="Pallen M.J."/>
        </authorList>
    </citation>
    <scope>NUCLEOTIDE SEQUENCE</scope>
    <source>
        <strain evidence="10">11167</strain>
    </source>
</reference>
<keyword evidence="5 8" id="KW-0067">ATP-binding</keyword>
<keyword evidence="2 8" id="KW-0808">Transferase</keyword>
<evidence type="ECO:0000259" key="9">
    <source>
        <dbReference type="Pfam" id="PF02224"/>
    </source>
</evidence>
<evidence type="ECO:0000256" key="8">
    <source>
        <dbReference type="HAMAP-Rule" id="MF_00238"/>
    </source>
</evidence>
<evidence type="ECO:0000256" key="5">
    <source>
        <dbReference type="ARBA" id="ARBA00022840"/>
    </source>
</evidence>
<gene>
    <name evidence="8 10" type="primary">cmk</name>
    <name evidence="10" type="ORF">IAC42_00165</name>
</gene>
<dbReference type="InterPro" id="IPR011994">
    <property type="entry name" value="Cytidylate_kinase_dom"/>
</dbReference>
<dbReference type="GO" id="GO:0005737">
    <property type="term" value="C:cytoplasm"/>
    <property type="evidence" value="ECO:0007669"/>
    <property type="project" value="UniProtKB-SubCell"/>
</dbReference>
<dbReference type="InterPro" id="IPR027417">
    <property type="entry name" value="P-loop_NTPase"/>
</dbReference>
<feature type="domain" description="Cytidylate kinase" evidence="9">
    <location>
        <begin position="3"/>
        <end position="209"/>
    </location>
</feature>